<protein>
    <submittedName>
        <fullName evidence="1">Antirepressor AbbA family protein</fullName>
    </submittedName>
</protein>
<name>A0A160F4E2_9BACL</name>
<proteinExistence type="predicted"/>
<dbReference type="RefSeq" id="WP_066323445.1">
    <property type="nucleotide sequence ID" value="NZ_CP015438.1"/>
</dbReference>
<reference evidence="1 2" key="1">
    <citation type="journal article" date="2006" name="Syst. Appl. Microbiol.">
        <title>Anoxybacillus amylolyticus sp. nov., a thermophilic amylase producing bacterium isolated from Mount Rittmann (Antarctica).</title>
        <authorList>
            <person name="Poli A."/>
            <person name="Esposito E."/>
            <person name="Lama L."/>
            <person name="Orlando P."/>
            <person name="Nicolaus G."/>
            <person name="de Appolonia F."/>
            <person name="Gambacorta A."/>
            <person name="Nicolaus B."/>
        </authorList>
    </citation>
    <scope>NUCLEOTIDE SEQUENCE [LARGE SCALE GENOMIC DNA]</scope>
    <source>
        <strain evidence="1 2">DSM 15939</strain>
    </source>
</reference>
<evidence type="ECO:0000313" key="2">
    <source>
        <dbReference type="Proteomes" id="UP000076865"/>
    </source>
</evidence>
<dbReference type="PATRIC" id="fig|294699.3.peg.1361"/>
<accession>A0A160F4E2</accession>
<evidence type="ECO:0000313" key="1">
    <source>
        <dbReference type="EMBL" id="ANB60772.1"/>
    </source>
</evidence>
<dbReference type="Pfam" id="PF14156">
    <property type="entry name" value="AbbA_antirepres"/>
    <property type="match status" value="1"/>
</dbReference>
<keyword evidence="2" id="KW-1185">Reference proteome</keyword>
<dbReference type="KEGG" id="aamy:GFC30_1343"/>
<dbReference type="Gene3D" id="1.10.287.3030">
    <property type="match status" value="1"/>
</dbReference>
<dbReference type="EMBL" id="CP015438">
    <property type="protein sequence ID" value="ANB60772.1"/>
    <property type="molecule type" value="Genomic_DNA"/>
</dbReference>
<gene>
    <name evidence="1" type="ORF">GFC30_1343</name>
</gene>
<organism evidence="1 2">
    <name type="scientific">Anoxybacteroides amylolyticum</name>
    <dbReference type="NCBI Taxonomy" id="294699"/>
    <lineage>
        <taxon>Bacteria</taxon>
        <taxon>Bacillati</taxon>
        <taxon>Bacillota</taxon>
        <taxon>Bacilli</taxon>
        <taxon>Bacillales</taxon>
        <taxon>Anoxybacillaceae</taxon>
        <taxon>Anoxybacteroides</taxon>
    </lineage>
</organism>
<dbReference type="AlphaFoldDB" id="A0A160F4E2"/>
<dbReference type="InterPro" id="IPR025446">
    <property type="entry name" value="Antirep_AbbA"/>
</dbReference>
<sequence length="65" mass="7847">MKKWMEQLSPDEQNLLLEVLFNQRYALEIISSELADMESGQKQVDEARYRHLVKLYERIYNELSL</sequence>
<dbReference type="OrthoDB" id="2972529at2"/>
<dbReference type="Proteomes" id="UP000076865">
    <property type="component" value="Chromosome"/>
</dbReference>